<evidence type="ECO:0000256" key="4">
    <source>
        <dbReference type="ARBA" id="ARBA00023136"/>
    </source>
</evidence>
<accession>A0ABN5IP58</accession>
<proteinExistence type="predicted"/>
<evidence type="ECO:0000313" key="8">
    <source>
        <dbReference type="Proteomes" id="UP000238304"/>
    </source>
</evidence>
<evidence type="ECO:0000256" key="2">
    <source>
        <dbReference type="ARBA" id="ARBA00022692"/>
    </source>
</evidence>
<keyword evidence="2 6" id="KW-0812">Transmembrane</keyword>
<feature type="compositionally biased region" description="Basic and acidic residues" evidence="5">
    <location>
        <begin position="104"/>
        <end position="140"/>
    </location>
</feature>
<dbReference type="EMBL" id="CP027231">
    <property type="protein sequence ID" value="AVM53646.1"/>
    <property type="molecule type" value="Genomic_DNA"/>
</dbReference>
<reference evidence="7 8" key="1">
    <citation type="submission" date="2018-02" db="EMBL/GenBank/DDBJ databases">
        <authorList>
            <person name="Holder M.E."/>
            <person name="Ajami N.J."/>
            <person name="Petrosino J.F."/>
        </authorList>
    </citation>
    <scope>NUCLEOTIDE SEQUENCE [LARGE SCALE GENOMIC DNA]</scope>
    <source>
        <strain evidence="7 8">ATCC 33285</strain>
    </source>
</reference>
<evidence type="ECO:0000256" key="1">
    <source>
        <dbReference type="ARBA" id="ARBA00004167"/>
    </source>
</evidence>
<comment type="subcellular location">
    <subcellularLocation>
        <location evidence="1">Membrane</location>
        <topology evidence="1">Single-pass membrane protein</topology>
    </subcellularLocation>
</comment>
<dbReference type="Proteomes" id="UP000238304">
    <property type="component" value="Chromosome"/>
</dbReference>
<dbReference type="RefSeq" id="WP_106042510.1">
    <property type="nucleotide sequence ID" value="NZ_CP027231.1"/>
</dbReference>
<protein>
    <submittedName>
        <fullName evidence="7">Energy transducer TonB</fullName>
    </submittedName>
</protein>
<keyword evidence="4 6" id="KW-0472">Membrane</keyword>
<evidence type="ECO:0000313" key="7">
    <source>
        <dbReference type="EMBL" id="AVM53646.1"/>
    </source>
</evidence>
<feature type="region of interest" description="Disordered" evidence="5">
    <location>
        <begin position="104"/>
        <end position="179"/>
    </location>
</feature>
<keyword evidence="8" id="KW-1185">Reference proteome</keyword>
<organism evidence="7 8">
    <name type="scientific">Bacteroides zoogleoformans</name>
    <dbReference type="NCBI Taxonomy" id="28119"/>
    <lineage>
        <taxon>Bacteria</taxon>
        <taxon>Pseudomonadati</taxon>
        <taxon>Bacteroidota</taxon>
        <taxon>Bacteroidia</taxon>
        <taxon>Bacteroidales</taxon>
        <taxon>Bacteroidaceae</taxon>
        <taxon>Bacteroides</taxon>
    </lineage>
</organism>
<sequence length="272" mass="28923">MLNQKEKGKYIGAAGALLVHAAIIALLILVGFALPEPMEEGGVPVMIGEVPDALGAADPSLVEVNVMPEESAREMREVQEQELITQEVEETVALKLKTGVKEPKEVKKPEKTEIEKKAEARRLAETKAERERKEAEETARSRVAGAFGKGSQMGSKGPTNGEGFQGAPEGNAPAGTTSGRGGYGTFSLNGRSIGEGGLPRPAYNVQDEGKVVVTITVNPAGYVIATSINRQTNTVNPALRKAAEDAAKKARFNTVSGLNNQMGTITYYFNLK</sequence>
<feature type="transmembrane region" description="Helical" evidence="6">
    <location>
        <begin position="12"/>
        <end position="34"/>
    </location>
</feature>
<dbReference type="InterPro" id="IPR006260">
    <property type="entry name" value="TonB/TolA_C"/>
</dbReference>
<dbReference type="Gene3D" id="3.30.1150.10">
    <property type="match status" value="1"/>
</dbReference>
<evidence type="ECO:0000256" key="6">
    <source>
        <dbReference type="SAM" id="Phobius"/>
    </source>
</evidence>
<evidence type="ECO:0000256" key="3">
    <source>
        <dbReference type="ARBA" id="ARBA00022989"/>
    </source>
</evidence>
<name>A0ABN5IP58_9BACE</name>
<gene>
    <name evidence="7" type="ORF">C4H11_12645</name>
</gene>
<dbReference type="NCBIfam" id="TIGR01352">
    <property type="entry name" value="tonB_Cterm"/>
    <property type="match status" value="1"/>
</dbReference>
<keyword evidence="3 6" id="KW-1133">Transmembrane helix</keyword>
<dbReference type="SUPFAM" id="SSF74653">
    <property type="entry name" value="TolA/TonB C-terminal domain"/>
    <property type="match status" value="1"/>
</dbReference>
<evidence type="ECO:0000256" key="5">
    <source>
        <dbReference type="SAM" id="MobiDB-lite"/>
    </source>
</evidence>